<gene>
    <name evidence="2" type="ORF">BRASC39T46211Z</name>
</gene>
<feature type="region of interest" description="Disordered" evidence="1">
    <location>
        <begin position="1"/>
        <end position="39"/>
    </location>
</feature>
<name>A0A3P6DHZ2_BRACM</name>
<accession>A0A3P6DHZ2</accession>
<dbReference type="EMBL" id="LR031588">
    <property type="protein sequence ID" value="VDD23724.1"/>
    <property type="molecule type" value="Genomic_DNA"/>
</dbReference>
<organism evidence="2">
    <name type="scientific">Brassica campestris</name>
    <name type="common">Field mustard</name>
    <dbReference type="NCBI Taxonomy" id="3711"/>
    <lineage>
        <taxon>Eukaryota</taxon>
        <taxon>Viridiplantae</taxon>
        <taxon>Streptophyta</taxon>
        <taxon>Embryophyta</taxon>
        <taxon>Tracheophyta</taxon>
        <taxon>Spermatophyta</taxon>
        <taxon>Magnoliopsida</taxon>
        <taxon>eudicotyledons</taxon>
        <taxon>Gunneridae</taxon>
        <taxon>Pentapetalae</taxon>
        <taxon>rosids</taxon>
        <taxon>malvids</taxon>
        <taxon>Brassicales</taxon>
        <taxon>Brassicaceae</taxon>
        <taxon>Brassiceae</taxon>
        <taxon>Brassica</taxon>
    </lineage>
</organism>
<reference evidence="2" key="1">
    <citation type="submission" date="2018-11" db="EMBL/GenBank/DDBJ databases">
        <authorList>
            <consortium name="Genoscope - CEA"/>
            <person name="William W."/>
        </authorList>
    </citation>
    <scope>NUCLEOTIDE SEQUENCE</scope>
</reference>
<evidence type="ECO:0000313" key="2">
    <source>
        <dbReference type="EMBL" id="VDD23724.1"/>
    </source>
</evidence>
<evidence type="ECO:0000256" key="1">
    <source>
        <dbReference type="SAM" id="MobiDB-lite"/>
    </source>
</evidence>
<sequence>MSSSPPPLTAQVRRSHRAFRPHTTVSDQRPPELSCPATIRSLPRSCRRITAEEP</sequence>
<dbReference type="AlphaFoldDB" id="A0A3P6DHZ2"/>
<protein>
    <submittedName>
        <fullName evidence="2">Uncharacterized protein</fullName>
    </submittedName>
</protein>
<proteinExistence type="predicted"/>